<dbReference type="Pfam" id="PF24883">
    <property type="entry name" value="NPHP3_N"/>
    <property type="match status" value="1"/>
</dbReference>
<dbReference type="InterPro" id="IPR035994">
    <property type="entry name" value="Nucleoside_phosphorylase_sf"/>
</dbReference>
<keyword evidence="1" id="KW-0677">Repeat</keyword>
<dbReference type="SUPFAM" id="SSF50998">
    <property type="entry name" value="Quinoprotein alcohol dehydrogenase-like"/>
    <property type="match status" value="1"/>
</dbReference>
<gene>
    <name evidence="3" type="ORF">T069G_00271</name>
</gene>
<dbReference type="GeneID" id="80862169"/>
<dbReference type="RefSeq" id="XP_056032797.1">
    <property type="nucleotide sequence ID" value="XM_056167481.1"/>
</dbReference>
<name>A0A9W9EBM6_9HYPO</name>
<feature type="domain" description="NACHT" evidence="2">
    <location>
        <begin position="368"/>
        <end position="589"/>
    </location>
</feature>
<dbReference type="InterPro" id="IPR056884">
    <property type="entry name" value="NPHP3-like_N"/>
</dbReference>
<accession>A0A9W9EBM6</accession>
<organism evidence="3 4">
    <name type="scientific">Trichoderma breve</name>
    <dbReference type="NCBI Taxonomy" id="2034170"/>
    <lineage>
        <taxon>Eukaryota</taxon>
        <taxon>Fungi</taxon>
        <taxon>Dikarya</taxon>
        <taxon>Ascomycota</taxon>
        <taxon>Pezizomycotina</taxon>
        <taxon>Sordariomycetes</taxon>
        <taxon>Hypocreomycetidae</taxon>
        <taxon>Hypocreales</taxon>
        <taxon>Hypocreaceae</taxon>
        <taxon>Trichoderma</taxon>
    </lineage>
</organism>
<dbReference type="SUPFAM" id="SSF52540">
    <property type="entry name" value="P-loop containing nucleoside triphosphate hydrolases"/>
    <property type="match status" value="1"/>
</dbReference>
<dbReference type="Proteomes" id="UP001140511">
    <property type="component" value="Unassembled WGS sequence"/>
</dbReference>
<protein>
    <submittedName>
        <fullName evidence="3">NACHT domain-containing protein</fullName>
    </submittedName>
</protein>
<sequence>MATFSRAPISRSDFEIGILCSTDLDYTAICLLLDDCWDAEGYTFGRVDGDFNFYVTGRIGSFNVVILMLSDRGKASAAAAAASLRSSYHDLKLIFITGICDGVPGTRGEDGELALGDVVVSKSIVQYDLGRLYSDKLAIKTAVEDSLGRPSRDVRNFIAAMSTRPHRKALEKRAAAHLARIQKDAVNRVIYEYPGSANDILFEPTYHHKLVVTTIASYLGSALKIRNGCKSTKDGIYRDQIARELDIIALETGSAGAWDELPCVIVKGVSGYGDGHKNSNWNNWQNFAAATAASTTRALIERYPSTDKTHIMRNRQVYDACLKDLFITDPEVDKLRIESTKGGLFEKAYNWILTNENYLQWRDNAESRLLWIKGDPGKGKTMLLCGIIDELKKDRPTRNVCHFLCQATDSRLDNATSILRGLLHTIIGRQPVLFSHMRDGYEKAGKKLFEDTNSWYSLSEIFLNLINDPNLESLTIIIDALDECKTNLSQLLDLIAKDLSSSSSKAKWLLSSRNEQDIIDVLATAKNRRAISLELNADSVSKAIEDYVDHQVQALSTLKEYTKDQEAKVKRYLHENANGTFLWVALVCAQLKGAPRSDPLPKSSEYPAELNSLYGRMITKVCNPGIPGQGRKILAIATVSRRPLTITEFNSLVNTSEDQRQSLELVWGDILGYCGSFLTLRDGTVYFVHQSAKDFLITEASAQLFPDGLRLIDERVSGLKDLVQDNYRFIRINEIASGGLYRDEIIIWDIVTGAALWRSQIALDIFSSYIALSRDGRLALCNSGGVYILDVATGKMLSTQKIQPGELAFPCEQDGNHIYIASQSVINVVELGSREPSRKNLSSGHLEQLTTAYHRAVLSPDGRQLATFTRHPVPMIFVCDTLFQNRTCIRIRVHGFVADLALAFSPDSSKLACFLDRKLRVWDVSLKPKTKTLLYHKHHCVNFGRKLLFSNDGVYLAVAYASFEASGRSKRKIGIWNVDTSQRFIYLEDLEPGESLWETFLAFSPSNKFLAFSWHNIVRDVTRVEVWDVTSRKGVFAKSICGDDLKSSKRGSSTQAGPFGSFSRLITESVRLKRLSFSDESHLILDHGDIRIILKTKQSSEPAEEPNEEFVRLRDSNDLTLEQSNSWINFRGEKLLWLPPEYRPHDKRGICIQQNCILITEPYEGRLFLLKFCCSGCIGRIFTPDWQPGESTLCSADVEAPVARPELGGSELEFLTMDPPDDKMMMISNKSTADIWRIVNREILIKLQEVGYKISKLGRSSY</sequence>
<evidence type="ECO:0000256" key="1">
    <source>
        <dbReference type="ARBA" id="ARBA00022737"/>
    </source>
</evidence>
<dbReference type="InterPro" id="IPR007111">
    <property type="entry name" value="NACHT_NTPase"/>
</dbReference>
<dbReference type="Gene3D" id="2.130.10.10">
    <property type="entry name" value="YVTN repeat-like/Quinoprotein amine dehydrogenase"/>
    <property type="match status" value="2"/>
</dbReference>
<dbReference type="GO" id="GO:0003824">
    <property type="term" value="F:catalytic activity"/>
    <property type="evidence" value="ECO:0007669"/>
    <property type="project" value="InterPro"/>
</dbReference>
<evidence type="ECO:0000313" key="4">
    <source>
        <dbReference type="Proteomes" id="UP001140511"/>
    </source>
</evidence>
<proteinExistence type="predicted"/>
<dbReference type="SUPFAM" id="SSF53167">
    <property type="entry name" value="Purine and uridine phosphorylases"/>
    <property type="match status" value="1"/>
</dbReference>
<evidence type="ECO:0000313" key="3">
    <source>
        <dbReference type="EMBL" id="KAJ4863741.1"/>
    </source>
</evidence>
<dbReference type="InterPro" id="IPR015943">
    <property type="entry name" value="WD40/YVTN_repeat-like_dom_sf"/>
</dbReference>
<dbReference type="PANTHER" id="PTHR10039:SF14">
    <property type="entry name" value="NACHT DOMAIN-CONTAINING PROTEIN"/>
    <property type="match status" value="1"/>
</dbReference>
<dbReference type="AlphaFoldDB" id="A0A9W9EBM6"/>
<dbReference type="Gene3D" id="3.40.50.1580">
    <property type="entry name" value="Nucleoside phosphorylase domain"/>
    <property type="match status" value="1"/>
</dbReference>
<dbReference type="GO" id="GO:0009116">
    <property type="term" value="P:nucleoside metabolic process"/>
    <property type="evidence" value="ECO:0007669"/>
    <property type="project" value="InterPro"/>
</dbReference>
<dbReference type="InterPro" id="IPR027417">
    <property type="entry name" value="P-loop_NTPase"/>
</dbReference>
<dbReference type="Gene3D" id="3.40.50.300">
    <property type="entry name" value="P-loop containing nucleotide triphosphate hydrolases"/>
    <property type="match status" value="1"/>
</dbReference>
<dbReference type="EMBL" id="JAOPEN010000001">
    <property type="protein sequence ID" value="KAJ4863741.1"/>
    <property type="molecule type" value="Genomic_DNA"/>
</dbReference>
<evidence type="ECO:0000259" key="2">
    <source>
        <dbReference type="PROSITE" id="PS50837"/>
    </source>
</evidence>
<dbReference type="PROSITE" id="PS50837">
    <property type="entry name" value="NACHT"/>
    <property type="match status" value="1"/>
</dbReference>
<reference evidence="3" key="1">
    <citation type="submission" date="2022-09" db="EMBL/GenBank/DDBJ databases">
        <title>Chromosome-level assembly of Trichoderma breve T069, a fungus used in development of biopesticide product.</title>
        <authorList>
            <person name="Lin R."/>
            <person name="Liu T."/>
        </authorList>
    </citation>
    <scope>NUCLEOTIDE SEQUENCE</scope>
    <source>
        <strain evidence="3">T069</strain>
    </source>
</reference>
<dbReference type="InterPro" id="IPR011047">
    <property type="entry name" value="Quinoprotein_ADH-like_sf"/>
</dbReference>
<dbReference type="PANTHER" id="PTHR10039">
    <property type="entry name" value="AMELOGENIN"/>
    <property type="match status" value="1"/>
</dbReference>
<comment type="caution">
    <text evidence="3">The sequence shown here is derived from an EMBL/GenBank/DDBJ whole genome shotgun (WGS) entry which is preliminary data.</text>
</comment>
<keyword evidence="4" id="KW-1185">Reference proteome</keyword>